<dbReference type="Gene3D" id="3.20.20.70">
    <property type="entry name" value="Aldolase class I"/>
    <property type="match status" value="1"/>
</dbReference>
<dbReference type="Proteomes" id="UP000524246">
    <property type="component" value="Unassembled WGS sequence"/>
</dbReference>
<dbReference type="GO" id="GO:0016051">
    <property type="term" value="P:carbohydrate biosynthetic process"/>
    <property type="evidence" value="ECO:0007669"/>
    <property type="project" value="InterPro"/>
</dbReference>
<dbReference type="Pfam" id="PF03102">
    <property type="entry name" value="NeuB"/>
    <property type="match status" value="1"/>
</dbReference>
<dbReference type="InterPro" id="IPR051690">
    <property type="entry name" value="PseI-like"/>
</dbReference>
<dbReference type="AlphaFoldDB" id="A0A7X9IK11"/>
<proteinExistence type="predicted"/>
<dbReference type="InterPro" id="IPR013132">
    <property type="entry name" value="PseI/NeuA/B-like_N"/>
</dbReference>
<evidence type="ECO:0000259" key="1">
    <source>
        <dbReference type="Pfam" id="PF03102"/>
    </source>
</evidence>
<dbReference type="InterPro" id="IPR013785">
    <property type="entry name" value="Aldolase_TIM"/>
</dbReference>
<feature type="domain" description="PseI/NeuA/B-like" evidence="1">
    <location>
        <begin position="23"/>
        <end position="222"/>
    </location>
</feature>
<dbReference type="PANTHER" id="PTHR42966">
    <property type="entry name" value="N-ACETYLNEURAMINATE SYNTHASE"/>
    <property type="match status" value="1"/>
</dbReference>
<organism evidence="2 3">
    <name type="scientific">SAR324 cluster bacterium</name>
    <dbReference type="NCBI Taxonomy" id="2024889"/>
    <lineage>
        <taxon>Bacteria</taxon>
        <taxon>Deltaproteobacteria</taxon>
        <taxon>SAR324 cluster</taxon>
    </lineage>
</organism>
<protein>
    <submittedName>
        <fullName evidence="2">N-acetylneuraminate synthase</fullName>
    </submittedName>
</protein>
<evidence type="ECO:0000313" key="2">
    <source>
        <dbReference type="EMBL" id="NMC63643.1"/>
    </source>
</evidence>
<reference evidence="2 3" key="1">
    <citation type="journal article" date="2020" name="Biotechnol. Biofuels">
        <title>New insights from the biogas microbiome by comprehensive genome-resolved metagenomics of nearly 1600 species originating from multiple anaerobic digesters.</title>
        <authorList>
            <person name="Campanaro S."/>
            <person name="Treu L."/>
            <person name="Rodriguez-R L.M."/>
            <person name="Kovalovszki A."/>
            <person name="Ziels R.M."/>
            <person name="Maus I."/>
            <person name="Zhu X."/>
            <person name="Kougias P.G."/>
            <person name="Basile A."/>
            <person name="Luo G."/>
            <person name="Schluter A."/>
            <person name="Konstantinidis K.T."/>
            <person name="Angelidaki I."/>
        </authorList>
    </citation>
    <scope>NUCLEOTIDE SEQUENCE [LARGE SCALE GENOMIC DNA]</scope>
    <source>
        <strain evidence="2">AS27yjCOA_65</strain>
    </source>
</reference>
<comment type="caution">
    <text evidence="2">The sequence shown here is derived from an EMBL/GenBank/DDBJ whole genome shotgun (WGS) entry which is preliminary data.</text>
</comment>
<gene>
    <name evidence="2" type="ORF">GYA55_10825</name>
</gene>
<dbReference type="EMBL" id="JAAZON010000494">
    <property type="protein sequence ID" value="NMC63643.1"/>
    <property type="molecule type" value="Genomic_DNA"/>
</dbReference>
<name>A0A7X9IK11_9DELT</name>
<dbReference type="GO" id="GO:0047444">
    <property type="term" value="F:N-acylneuraminate-9-phosphate synthase activity"/>
    <property type="evidence" value="ECO:0007669"/>
    <property type="project" value="TreeGrafter"/>
</dbReference>
<dbReference type="SUPFAM" id="SSF51569">
    <property type="entry name" value="Aldolase"/>
    <property type="match status" value="1"/>
</dbReference>
<evidence type="ECO:0000313" key="3">
    <source>
        <dbReference type="Proteomes" id="UP000524246"/>
    </source>
</evidence>
<dbReference type="PANTHER" id="PTHR42966:SF1">
    <property type="entry name" value="SIALIC ACID SYNTHASE"/>
    <property type="match status" value="1"/>
</dbReference>
<accession>A0A7X9IK11</accession>
<dbReference type="PROSITE" id="PS51257">
    <property type="entry name" value="PROKAR_LIPOPROTEIN"/>
    <property type="match status" value="1"/>
</dbReference>
<sequence length="222" mass="24468">MSVKIIAEAGVNHNGSLACAKELIEAAANAGADIVKFQSFRAKDLALPSAPKAKYQQKFTDKNESQMEMLKKLELDEVSHLELIEHCKKYEIEFLSSPFDIESINLLLDMGLKTIKVPSGELTNAPYLMKIGASGCKVLLSTGMSTLEEIELALGVLAFNYLKYTVPLSLEAFSSAFRDPMAANALGKYVTLLHCTSEYPASYEDLNLLAIDLMREHFELPV</sequence>
<feature type="non-terminal residue" evidence="2">
    <location>
        <position position="222"/>
    </location>
</feature>